<dbReference type="OrthoDB" id="5122891at2759"/>
<name>A0A8H7CX87_9AGAR</name>
<dbReference type="Proteomes" id="UP000623467">
    <property type="component" value="Unassembled WGS sequence"/>
</dbReference>
<evidence type="ECO:0000259" key="1">
    <source>
        <dbReference type="Pfam" id="PF06985"/>
    </source>
</evidence>
<dbReference type="PANTHER" id="PTHR33112:SF16">
    <property type="entry name" value="HETEROKARYON INCOMPATIBILITY DOMAIN-CONTAINING PROTEIN"/>
    <property type="match status" value="1"/>
</dbReference>
<evidence type="ECO:0000313" key="2">
    <source>
        <dbReference type="EMBL" id="KAF7351326.1"/>
    </source>
</evidence>
<evidence type="ECO:0000313" key="3">
    <source>
        <dbReference type="Proteomes" id="UP000623467"/>
    </source>
</evidence>
<feature type="domain" description="Heterokaryon incompatibility" evidence="1">
    <location>
        <begin position="90"/>
        <end position="178"/>
    </location>
</feature>
<accession>A0A8H7CX87</accession>
<dbReference type="Pfam" id="PF06985">
    <property type="entry name" value="HET"/>
    <property type="match status" value="1"/>
</dbReference>
<reference evidence="2" key="1">
    <citation type="submission" date="2020-05" db="EMBL/GenBank/DDBJ databases">
        <title>Mycena genomes resolve the evolution of fungal bioluminescence.</title>
        <authorList>
            <person name="Tsai I.J."/>
        </authorList>
    </citation>
    <scope>NUCLEOTIDE SEQUENCE</scope>
    <source>
        <strain evidence="2">160909Yilan</strain>
    </source>
</reference>
<proteinExistence type="predicted"/>
<keyword evidence="3" id="KW-1185">Reference proteome</keyword>
<sequence>MQTKLQDLFNNFERSAKSKFRRLTSSSQAKCVFTCRTSDLKGNSVDMTKNCTPCRYRFLRIDRSWREHEDTAKGLKLELYEFETLPDIGYCAVSHVWRGVQGRNNKHGYFSLKGQEDADDIGISVLYDISWASWERGLDYIWLDRSCIMQTNREDKSWQIRHMFGIYQKCSLCLVLPGGLQRLARMDENTTWADRAWTLQEIVAPPTTRVFVLYNPGKPDSTIQSRRRVHIETDNPVIANDSGRRALLVLAFALGQNHSKFFTESKFFGFQLSHLLTMGECLEGVTQKHHSWIWKSVIMRTSSRPVDMVCSIMGLFRVNFDPQLYDKDDRIGASIALVQSTLAERRNSEWQGIPYGEAHHPSDISWFLGLYWIDPDPEYSLFPRLPKTSVDGNAQWTNPDGSIVNVAEEFTKNIDFLKPDFVALVSNVALDDEGYLWVTSPHVLPLTRQFHRNPAAFSVPNNDVRFHFCPNTQTLWQFWPPDYATPREYWSNYLSNADCLAVYIGYIGLTDSQGLKPAVYLIIQRHAPERYHRVTYLHVPLQNGFPSFEPTPDMSFHNVRLAIGGPIPYRKPVSSDT</sequence>
<gene>
    <name evidence="2" type="ORF">MSAN_01564100</name>
</gene>
<organism evidence="2 3">
    <name type="scientific">Mycena sanguinolenta</name>
    <dbReference type="NCBI Taxonomy" id="230812"/>
    <lineage>
        <taxon>Eukaryota</taxon>
        <taxon>Fungi</taxon>
        <taxon>Dikarya</taxon>
        <taxon>Basidiomycota</taxon>
        <taxon>Agaricomycotina</taxon>
        <taxon>Agaricomycetes</taxon>
        <taxon>Agaricomycetidae</taxon>
        <taxon>Agaricales</taxon>
        <taxon>Marasmiineae</taxon>
        <taxon>Mycenaceae</taxon>
        <taxon>Mycena</taxon>
    </lineage>
</organism>
<comment type="caution">
    <text evidence="2">The sequence shown here is derived from an EMBL/GenBank/DDBJ whole genome shotgun (WGS) entry which is preliminary data.</text>
</comment>
<dbReference type="PANTHER" id="PTHR33112">
    <property type="entry name" value="DOMAIN PROTEIN, PUTATIVE-RELATED"/>
    <property type="match status" value="1"/>
</dbReference>
<dbReference type="InterPro" id="IPR010730">
    <property type="entry name" value="HET"/>
</dbReference>
<dbReference type="AlphaFoldDB" id="A0A8H7CX87"/>
<dbReference type="EMBL" id="JACAZH010000013">
    <property type="protein sequence ID" value="KAF7351326.1"/>
    <property type="molecule type" value="Genomic_DNA"/>
</dbReference>
<protein>
    <submittedName>
        <fullName evidence="2">Ankyrin repeat-containing protein</fullName>
    </submittedName>
</protein>